<keyword evidence="4" id="KW-0539">Nucleus</keyword>
<gene>
    <name evidence="7" type="ORF">OLC1_LOCUS7818</name>
</gene>
<comment type="subcellular location">
    <subcellularLocation>
        <location evidence="1">Nucleus</location>
    </subcellularLocation>
</comment>
<reference evidence="7" key="1">
    <citation type="submission" date="2023-03" db="EMBL/GenBank/DDBJ databases">
        <authorList>
            <person name="Julca I."/>
        </authorList>
    </citation>
    <scope>NUCLEOTIDE SEQUENCE</scope>
</reference>
<dbReference type="PANTHER" id="PTHR31314:SF168">
    <property type="entry name" value="MYB-LIKE HTH TRANSCRIPTIONAL REGULATOR FAMILY PROTEIN"/>
    <property type="match status" value="1"/>
</dbReference>
<sequence length="319" mass="35590">MDGLSSSSSNYGTVEEKEHNENKTSVVRRYVRSKLPRLRWTPDLHRRFIHAVQTLGGQDRATPKLVLQLMNVKELKIAHVKSHLQMYRSKAINYHSQVTVDDCMHILEGGDHYLYNLKQLAMLSALNSNQKSTLRDSSCSEDLMPVPPQSATRQRTINKSSPRFYGTFPGIRTTSVSKIRSSHNTNNLKWSSGLLMISTNYQQSSSSSSSCQTNSNTLQRSDVRRDHHRFIESSEHMHPSIAGVKRKPAAEIDDCNIQLRLSLGTEFCVGDEGDLSLSLCSSSFLSNQRKKLASATSIITSSGSSKNGISEVSTLDLTL</sequence>
<dbReference type="PROSITE" id="PS51294">
    <property type="entry name" value="HTH_MYB"/>
    <property type="match status" value="1"/>
</dbReference>
<feature type="region of interest" description="Disordered" evidence="5">
    <location>
        <begin position="1"/>
        <end position="25"/>
    </location>
</feature>
<evidence type="ECO:0000256" key="5">
    <source>
        <dbReference type="SAM" id="MobiDB-lite"/>
    </source>
</evidence>
<evidence type="ECO:0000313" key="7">
    <source>
        <dbReference type="EMBL" id="CAI9097284.1"/>
    </source>
</evidence>
<name>A0AAV1CRE8_OLDCO</name>
<dbReference type="AlphaFoldDB" id="A0AAV1CRE8"/>
<dbReference type="InterPro" id="IPR046955">
    <property type="entry name" value="PHR1-like"/>
</dbReference>
<evidence type="ECO:0000259" key="6">
    <source>
        <dbReference type="PROSITE" id="PS51294"/>
    </source>
</evidence>
<evidence type="ECO:0000256" key="1">
    <source>
        <dbReference type="ARBA" id="ARBA00004123"/>
    </source>
</evidence>
<dbReference type="NCBIfam" id="TIGR01557">
    <property type="entry name" value="myb_SHAQKYF"/>
    <property type="match status" value="1"/>
</dbReference>
<keyword evidence="3" id="KW-0804">Transcription</keyword>
<evidence type="ECO:0000256" key="4">
    <source>
        <dbReference type="ARBA" id="ARBA00023242"/>
    </source>
</evidence>
<proteinExistence type="predicted"/>
<dbReference type="Proteomes" id="UP001161247">
    <property type="component" value="Chromosome 3"/>
</dbReference>
<dbReference type="InterPro" id="IPR017930">
    <property type="entry name" value="Myb_dom"/>
</dbReference>
<feature type="domain" description="HTH myb-type" evidence="6">
    <location>
        <begin position="32"/>
        <end position="92"/>
    </location>
</feature>
<accession>A0AAV1CRE8</accession>
<dbReference type="GO" id="GO:0003677">
    <property type="term" value="F:DNA binding"/>
    <property type="evidence" value="ECO:0007669"/>
    <property type="project" value="InterPro"/>
</dbReference>
<dbReference type="InterPro" id="IPR006447">
    <property type="entry name" value="Myb_dom_plants"/>
</dbReference>
<dbReference type="EMBL" id="OX459120">
    <property type="protein sequence ID" value="CAI9097284.1"/>
    <property type="molecule type" value="Genomic_DNA"/>
</dbReference>
<dbReference type="Gene3D" id="1.10.10.60">
    <property type="entry name" value="Homeodomain-like"/>
    <property type="match status" value="1"/>
</dbReference>
<dbReference type="InterPro" id="IPR009057">
    <property type="entry name" value="Homeodomain-like_sf"/>
</dbReference>
<dbReference type="InterPro" id="IPR001005">
    <property type="entry name" value="SANT/Myb"/>
</dbReference>
<dbReference type="GO" id="GO:0005634">
    <property type="term" value="C:nucleus"/>
    <property type="evidence" value="ECO:0007669"/>
    <property type="project" value="UniProtKB-SubCell"/>
</dbReference>
<keyword evidence="2" id="KW-0805">Transcription regulation</keyword>
<dbReference type="GO" id="GO:0003700">
    <property type="term" value="F:DNA-binding transcription factor activity"/>
    <property type="evidence" value="ECO:0007669"/>
    <property type="project" value="InterPro"/>
</dbReference>
<protein>
    <submittedName>
        <fullName evidence="7">OLC1v1033672C1</fullName>
    </submittedName>
</protein>
<evidence type="ECO:0000256" key="2">
    <source>
        <dbReference type="ARBA" id="ARBA00023015"/>
    </source>
</evidence>
<feature type="compositionally biased region" description="Low complexity" evidence="5">
    <location>
        <begin position="300"/>
        <end position="310"/>
    </location>
</feature>
<dbReference type="PANTHER" id="PTHR31314">
    <property type="entry name" value="MYB FAMILY TRANSCRIPTION FACTOR PHL7-LIKE"/>
    <property type="match status" value="1"/>
</dbReference>
<evidence type="ECO:0000256" key="3">
    <source>
        <dbReference type="ARBA" id="ARBA00023163"/>
    </source>
</evidence>
<organism evidence="7 8">
    <name type="scientific">Oldenlandia corymbosa var. corymbosa</name>
    <dbReference type="NCBI Taxonomy" id="529605"/>
    <lineage>
        <taxon>Eukaryota</taxon>
        <taxon>Viridiplantae</taxon>
        <taxon>Streptophyta</taxon>
        <taxon>Embryophyta</taxon>
        <taxon>Tracheophyta</taxon>
        <taxon>Spermatophyta</taxon>
        <taxon>Magnoliopsida</taxon>
        <taxon>eudicotyledons</taxon>
        <taxon>Gunneridae</taxon>
        <taxon>Pentapetalae</taxon>
        <taxon>asterids</taxon>
        <taxon>lamiids</taxon>
        <taxon>Gentianales</taxon>
        <taxon>Rubiaceae</taxon>
        <taxon>Rubioideae</taxon>
        <taxon>Spermacoceae</taxon>
        <taxon>Hedyotis-Oldenlandia complex</taxon>
        <taxon>Oldenlandia</taxon>
    </lineage>
</organism>
<dbReference type="SUPFAM" id="SSF46689">
    <property type="entry name" value="Homeodomain-like"/>
    <property type="match status" value="1"/>
</dbReference>
<feature type="region of interest" description="Disordered" evidence="5">
    <location>
        <begin position="300"/>
        <end position="319"/>
    </location>
</feature>
<dbReference type="FunFam" id="1.10.10.60:FF:000002">
    <property type="entry name" value="Myb family transcription factor"/>
    <property type="match status" value="1"/>
</dbReference>
<feature type="region of interest" description="Disordered" evidence="5">
    <location>
        <begin position="136"/>
        <end position="156"/>
    </location>
</feature>
<dbReference type="Pfam" id="PF00249">
    <property type="entry name" value="Myb_DNA-binding"/>
    <property type="match status" value="1"/>
</dbReference>
<keyword evidence="8" id="KW-1185">Reference proteome</keyword>
<feature type="compositionally biased region" description="Polar residues" evidence="5">
    <location>
        <begin position="1"/>
        <end position="12"/>
    </location>
</feature>
<evidence type="ECO:0000313" key="8">
    <source>
        <dbReference type="Proteomes" id="UP001161247"/>
    </source>
</evidence>